<dbReference type="Pfam" id="PF17781">
    <property type="entry name" value="RPN1_RPN2_N"/>
    <property type="match status" value="1"/>
</dbReference>
<dbReference type="OrthoDB" id="10252509at2759"/>
<dbReference type="GO" id="GO:0042176">
    <property type="term" value="P:regulation of protein catabolic process"/>
    <property type="evidence" value="ECO:0007669"/>
    <property type="project" value="InterPro"/>
</dbReference>
<evidence type="ECO:0000256" key="1">
    <source>
        <dbReference type="ARBA" id="ARBA00005460"/>
    </source>
</evidence>
<dbReference type="eggNOG" id="KOG2005">
    <property type="taxonomic scope" value="Eukaryota"/>
</dbReference>
<protein>
    <submittedName>
        <fullName evidence="7">Psmd2 protein</fullName>
    </submittedName>
</protein>
<dbReference type="InterPro" id="IPR040892">
    <property type="entry name" value="RPN1_N"/>
</dbReference>
<dbReference type="STRING" id="946362.F2UH94"/>
<dbReference type="GO" id="GO:0008540">
    <property type="term" value="C:proteasome regulatory particle, base subcomplex"/>
    <property type="evidence" value="ECO:0007669"/>
    <property type="project" value="TreeGrafter"/>
</dbReference>
<dbReference type="GeneID" id="16071967"/>
<dbReference type="InParanoid" id="F2UH94"/>
<dbReference type="PIRSF" id="PIRSF015965">
    <property type="entry name" value="26S_Psome_Rpn1"/>
    <property type="match status" value="1"/>
</dbReference>
<feature type="compositionally biased region" description="Basic and acidic residues" evidence="4">
    <location>
        <begin position="7"/>
        <end position="31"/>
    </location>
</feature>
<dbReference type="Pfam" id="PF18051">
    <property type="entry name" value="RPN1_C"/>
    <property type="match status" value="1"/>
</dbReference>
<dbReference type="Proteomes" id="UP000007799">
    <property type="component" value="Unassembled WGS sequence"/>
</dbReference>
<dbReference type="AlphaFoldDB" id="F2UH94"/>
<sequence>MPPAGEEATKKMDVSKDVDKNKDKDAKKNEKEEDVEINEEDLSEADRELKMKLEGYLDRLDEDDQSLYEQCLKDLRSEIKTATSSMTSVPKPLKFLRPHYQRIKDIREKLSSPEHKAIAADVISLIATTVDSGERDCLNFRLKGTDEPISLWGHEYVRHLIGEIALEHSARVAAAEEAGSEPQLDDLTKLAGEIVPYCVKNNAEPDACDLLMEIERLDMLEPHVDENCYDRVCLYLMSCVPYVPEPYDEILMKTCLGIFRKFSKWPQAMQVALKLNDMDIIKDIFKTCPDRSTRRQLAFLLGRQQFFFDVEEELDGIEEDDDELEQLRDLMANTHLSSSYLALARELDILEPKSPDDVYKADDKIATRFAVPRLNLAKSFTNAFVNTGFGSDKLILVEQGNTWIYHHKERGRMSAAASLGMLLLWDVDGGLTQIDAYMMSDKEEVKAGALLAIGIVNSTVRNEHEPALALLQDYVTSKVHLFRVSSVMGLGLAYAGTANEIVTELLRPVLDDSDAKLELHATAAIALGQIHVGTGNMEIAEAIVQCLLVLKPEQLNTMHARMIVVAVGLIFMGKQASSSLASDVLSIVPEPYKTVFQTIVESIAYAGTGNVLKIQKLLHMCSEHIEEKEGEEGNNLSQAFATIGIAIVAMGEDIGVEMALRSMNHLLQYGEPVIRRAVPIAMALLCTSNPALNVLDILSKLTHDPDKQVAYNSIFALGIMGAGTNHARIAGMLRHLAQYYSRSNDAMFVIRIAQGLLYTGKGSITLSPFHTERSLLSPAAAAGLLTMLLSLVDVKEVLLGDSHFMLYHLALAMHPRILSLFDEDLNPLSLTVRVGQAVDVVGQAGKPKTITGFVTNNTPVLLGFGERAQLATEEYVPLTPTLEGFVICRKNPDYDEETAAKSKK</sequence>
<evidence type="ECO:0000313" key="7">
    <source>
        <dbReference type="EMBL" id="EGD76493.1"/>
    </source>
</evidence>
<comment type="similarity">
    <text evidence="1">Belongs to the proteasome subunit S2 family.</text>
</comment>
<dbReference type="GO" id="GO:0034515">
    <property type="term" value="C:proteasome storage granule"/>
    <property type="evidence" value="ECO:0007669"/>
    <property type="project" value="TreeGrafter"/>
</dbReference>
<reference evidence="7" key="1">
    <citation type="submission" date="2009-08" db="EMBL/GenBank/DDBJ databases">
        <title>Annotation of Salpingoeca rosetta.</title>
        <authorList>
            <consortium name="The Broad Institute Genome Sequencing Platform"/>
            <person name="Russ C."/>
            <person name="Cuomo C."/>
            <person name="Burger G."/>
            <person name="Gray M.W."/>
            <person name="Holland P.W.H."/>
            <person name="King N."/>
            <person name="Lang F.B.F."/>
            <person name="Roger A.J."/>
            <person name="Ruiz-Trillo I."/>
            <person name="Young S.K."/>
            <person name="Zeng Q."/>
            <person name="Gargeya S."/>
            <person name="Alvarado L."/>
            <person name="Berlin A."/>
            <person name="Chapman S.B."/>
            <person name="Chen Z."/>
            <person name="Freedman E."/>
            <person name="Gellesch M."/>
            <person name="Goldberg J."/>
            <person name="Griggs A."/>
            <person name="Gujja S."/>
            <person name="Heilman E."/>
            <person name="Heiman D."/>
            <person name="Howarth C."/>
            <person name="Mehta T."/>
            <person name="Neiman D."/>
            <person name="Pearson M."/>
            <person name="Roberts A."/>
            <person name="Saif S."/>
            <person name="Shea T."/>
            <person name="Shenoy N."/>
            <person name="Sisk P."/>
            <person name="Stolte C."/>
            <person name="Sykes S."/>
            <person name="White J."/>
            <person name="Yandava C."/>
            <person name="Haas B."/>
            <person name="Nusbaum C."/>
            <person name="Birren B."/>
        </authorList>
    </citation>
    <scope>NUCLEOTIDE SEQUENCE [LARGE SCALE GENOMIC DNA]</scope>
    <source>
        <strain evidence="7">ATCC 50818</strain>
    </source>
</reference>
<dbReference type="KEGG" id="sre:PTSG_07610"/>
<proteinExistence type="inferred from homology"/>
<dbReference type="FunCoup" id="F2UH94">
    <property type="interactions" value="1678"/>
</dbReference>
<dbReference type="PANTHER" id="PTHR10943:SF1">
    <property type="entry name" value="26S PROTEASOME NON-ATPASE REGULATORY SUBUNIT 2"/>
    <property type="match status" value="1"/>
</dbReference>
<dbReference type="OMA" id="GTCNGDI"/>
<evidence type="ECO:0000256" key="2">
    <source>
        <dbReference type="ARBA" id="ARBA00022737"/>
    </source>
</evidence>
<feature type="compositionally biased region" description="Acidic residues" evidence="4">
    <location>
        <begin position="32"/>
        <end position="43"/>
    </location>
</feature>
<feature type="domain" description="RPN1 N-terminal" evidence="5">
    <location>
        <begin position="53"/>
        <end position="361"/>
    </location>
</feature>
<feature type="region of interest" description="Disordered" evidence="4">
    <location>
        <begin position="1"/>
        <end position="44"/>
    </location>
</feature>
<keyword evidence="3" id="KW-0647">Proteasome</keyword>
<evidence type="ECO:0000259" key="5">
    <source>
        <dbReference type="Pfam" id="PF17781"/>
    </source>
</evidence>
<dbReference type="Gene3D" id="1.25.10.10">
    <property type="entry name" value="Leucine-rich Repeat Variant"/>
    <property type="match status" value="1"/>
</dbReference>
<dbReference type="InterPro" id="IPR002015">
    <property type="entry name" value="Proteasome/cyclosome_rpt"/>
</dbReference>
<dbReference type="GO" id="GO:0043161">
    <property type="term" value="P:proteasome-mediated ubiquitin-dependent protein catabolic process"/>
    <property type="evidence" value="ECO:0007669"/>
    <property type="project" value="TreeGrafter"/>
</dbReference>
<evidence type="ECO:0000313" key="8">
    <source>
        <dbReference type="Proteomes" id="UP000007799"/>
    </source>
</evidence>
<evidence type="ECO:0000256" key="3">
    <source>
        <dbReference type="ARBA" id="ARBA00022942"/>
    </source>
</evidence>
<organism evidence="8">
    <name type="scientific">Salpingoeca rosetta (strain ATCC 50818 / BSB-021)</name>
    <dbReference type="NCBI Taxonomy" id="946362"/>
    <lineage>
        <taxon>Eukaryota</taxon>
        <taxon>Choanoflagellata</taxon>
        <taxon>Craspedida</taxon>
        <taxon>Salpingoecidae</taxon>
        <taxon>Salpingoeca</taxon>
    </lineage>
</organism>
<evidence type="ECO:0000259" key="6">
    <source>
        <dbReference type="Pfam" id="PF18051"/>
    </source>
</evidence>
<name>F2UH94_SALR5</name>
<keyword evidence="8" id="KW-1185">Reference proteome</keyword>
<dbReference type="Pfam" id="PF01851">
    <property type="entry name" value="PC_rep"/>
    <property type="match status" value="1"/>
</dbReference>
<accession>F2UH94</accession>
<dbReference type="InterPro" id="IPR016643">
    <property type="entry name" value="26S_Psome_Rpn1"/>
</dbReference>
<feature type="domain" description="26S proteasome non-ATPase regulatory subunit RPN1 C-terminal" evidence="6">
    <location>
        <begin position="841"/>
        <end position="894"/>
    </location>
</feature>
<evidence type="ECO:0000256" key="4">
    <source>
        <dbReference type="SAM" id="MobiDB-lite"/>
    </source>
</evidence>
<gene>
    <name evidence="7" type="ORF">PTSG_07610</name>
</gene>
<dbReference type="InterPro" id="IPR011989">
    <property type="entry name" value="ARM-like"/>
</dbReference>
<dbReference type="GO" id="GO:0005634">
    <property type="term" value="C:nucleus"/>
    <property type="evidence" value="ECO:0007669"/>
    <property type="project" value="TreeGrafter"/>
</dbReference>
<dbReference type="InterPro" id="IPR041433">
    <property type="entry name" value="RPN1_C"/>
</dbReference>
<dbReference type="PANTHER" id="PTHR10943">
    <property type="entry name" value="26S PROTEASOME NON-ATPASE REGULATORY SUBUNIT"/>
    <property type="match status" value="1"/>
</dbReference>
<dbReference type="EMBL" id="GL832974">
    <property type="protein sequence ID" value="EGD76493.1"/>
    <property type="molecule type" value="Genomic_DNA"/>
</dbReference>
<dbReference type="InterPro" id="IPR016024">
    <property type="entry name" value="ARM-type_fold"/>
</dbReference>
<dbReference type="SUPFAM" id="SSF48371">
    <property type="entry name" value="ARM repeat"/>
    <property type="match status" value="1"/>
</dbReference>
<dbReference type="RefSeq" id="XP_004991407.1">
    <property type="nucleotide sequence ID" value="XM_004991350.1"/>
</dbReference>
<dbReference type="GO" id="GO:0030234">
    <property type="term" value="F:enzyme regulator activity"/>
    <property type="evidence" value="ECO:0007669"/>
    <property type="project" value="InterPro"/>
</dbReference>
<keyword evidence="2" id="KW-0677">Repeat</keyword>